<sequence length="200" mass="20701">MGEPTQQLRPRQRPVSGTVPPVSVDPVHPQYRGQADRTAGVRVRVDEQGGAAAARRRVRGDSRQRRGEDARPCSPHRTVDGDGGVVFPAECLGEVGGLLRKLQHRASGAVPGTVPSAGPRSHPQQPHRGPLLFQCPAQGTAPLGVRVADEDHGPAGFPGGHPCGEPRILTGDRPGTGSTGRTHGTDGTGGTLGTGVESAQ</sequence>
<feature type="region of interest" description="Disordered" evidence="1">
    <location>
        <begin position="150"/>
        <end position="200"/>
    </location>
</feature>
<evidence type="ECO:0000256" key="1">
    <source>
        <dbReference type="SAM" id="MobiDB-lite"/>
    </source>
</evidence>
<gene>
    <name evidence="2" type="ORF">DIW82_04950</name>
</gene>
<evidence type="ECO:0000313" key="3">
    <source>
        <dbReference type="Proteomes" id="UP000261739"/>
    </source>
</evidence>
<dbReference type="AlphaFoldDB" id="A0A3D4SXZ4"/>
<feature type="region of interest" description="Disordered" evidence="1">
    <location>
        <begin position="1"/>
        <end position="82"/>
    </location>
</feature>
<feature type="region of interest" description="Disordered" evidence="1">
    <location>
        <begin position="106"/>
        <end position="127"/>
    </location>
</feature>
<evidence type="ECO:0000313" key="2">
    <source>
        <dbReference type="EMBL" id="HCT14148.1"/>
    </source>
</evidence>
<organism evidence="2 3">
    <name type="scientific">Corynebacterium nuruki</name>
    <dbReference type="NCBI Taxonomy" id="1032851"/>
    <lineage>
        <taxon>Bacteria</taxon>
        <taxon>Bacillati</taxon>
        <taxon>Actinomycetota</taxon>
        <taxon>Actinomycetes</taxon>
        <taxon>Mycobacteriales</taxon>
        <taxon>Corynebacteriaceae</taxon>
        <taxon>Corynebacterium</taxon>
    </lineage>
</organism>
<dbReference type="EMBL" id="DQID01000138">
    <property type="protein sequence ID" value="HCT14148.1"/>
    <property type="molecule type" value="Genomic_DNA"/>
</dbReference>
<feature type="compositionally biased region" description="Basic and acidic residues" evidence="1">
    <location>
        <begin position="59"/>
        <end position="71"/>
    </location>
</feature>
<name>A0A3D4SXZ4_9CORY</name>
<reference evidence="2 3" key="1">
    <citation type="journal article" date="2018" name="Nat. Biotechnol.">
        <title>A standardized bacterial taxonomy based on genome phylogeny substantially revises the tree of life.</title>
        <authorList>
            <person name="Parks D.H."/>
            <person name="Chuvochina M."/>
            <person name="Waite D.W."/>
            <person name="Rinke C."/>
            <person name="Skarshewski A."/>
            <person name="Chaumeil P.A."/>
            <person name="Hugenholtz P."/>
        </authorList>
    </citation>
    <scope>NUCLEOTIDE SEQUENCE [LARGE SCALE GENOMIC DNA]</scope>
    <source>
        <strain evidence="2">UBA11247</strain>
    </source>
</reference>
<proteinExistence type="predicted"/>
<dbReference type="Proteomes" id="UP000261739">
    <property type="component" value="Unassembled WGS sequence"/>
</dbReference>
<protein>
    <submittedName>
        <fullName evidence="2">Uncharacterized protein</fullName>
    </submittedName>
</protein>
<accession>A0A3D4SXZ4</accession>
<comment type="caution">
    <text evidence="2">The sequence shown here is derived from an EMBL/GenBank/DDBJ whole genome shotgun (WGS) entry which is preliminary data.</text>
</comment>